<keyword evidence="1" id="KW-1133">Transmembrane helix</keyword>
<keyword evidence="1" id="KW-0472">Membrane</keyword>
<reference evidence="3" key="1">
    <citation type="journal article" date="2020" name="Nature">
        <title>Giant virus diversity and host interactions through global metagenomics.</title>
        <authorList>
            <person name="Schulz F."/>
            <person name="Roux S."/>
            <person name="Paez-Espino D."/>
            <person name="Jungbluth S."/>
            <person name="Walsh D.A."/>
            <person name="Denef V.J."/>
            <person name="McMahon K.D."/>
            <person name="Konstantinidis K.T."/>
            <person name="Eloe-Fadrosh E.A."/>
            <person name="Kyrpides N.C."/>
            <person name="Woyke T."/>
        </authorList>
    </citation>
    <scope>NUCLEOTIDE SEQUENCE</scope>
    <source>
        <strain evidence="3">GVMAG-M-3300027708-5</strain>
    </source>
</reference>
<dbReference type="CDD" id="cd06532">
    <property type="entry name" value="Glyco_transf_25"/>
    <property type="match status" value="1"/>
</dbReference>
<feature type="domain" description="Glycosyl transferase family 25" evidence="2">
    <location>
        <begin position="61"/>
        <end position="217"/>
    </location>
</feature>
<accession>A0A6C0JKC8</accession>
<evidence type="ECO:0000256" key="1">
    <source>
        <dbReference type="SAM" id="Phobius"/>
    </source>
</evidence>
<evidence type="ECO:0000313" key="3">
    <source>
        <dbReference type="EMBL" id="QHU04927.1"/>
    </source>
</evidence>
<dbReference type="InterPro" id="IPR002654">
    <property type="entry name" value="Glyco_trans_25"/>
</dbReference>
<dbReference type="EMBL" id="MN740405">
    <property type="protein sequence ID" value="QHU04927.1"/>
    <property type="molecule type" value="Genomic_DNA"/>
</dbReference>
<proteinExistence type="predicted"/>
<keyword evidence="1" id="KW-0812">Transmembrane</keyword>
<protein>
    <recommendedName>
        <fullName evidence="2">Glycosyl transferase family 25 domain-containing protein</fullName>
    </recommendedName>
</protein>
<sequence>MFENIYRKFASAIYAVLFVVFIWLVYIIYLHLTKQNYGQAEYEIISKPRANIKYLDGIDIIYWINLDRSTDRQILMKQLLQDDEFNGIPIERVSAVDGKKPDLVYPRLQIMYKQKNDYEYACMLSHLDTIRKFSRTNLPVALILEDDVTLEFKKYWRKSVREIMTNAPPDWEIIQLCYNTPNNINSFRLYERNLYNKTVCAAAYLIKNSAAKRLIGEILENGKYNLESYIIHHADCYIFNKTVTYTYKYPLFIYRTGNDSLLHPQDLKDHERSKKQIENMYSNLTL</sequence>
<dbReference type="Pfam" id="PF01755">
    <property type="entry name" value="Glyco_transf_25"/>
    <property type="match status" value="1"/>
</dbReference>
<evidence type="ECO:0000259" key="2">
    <source>
        <dbReference type="Pfam" id="PF01755"/>
    </source>
</evidence>
<organism evidence="3">
    <name type="scientific">viral metagenome</name>
    <dbReference type="NCBI Taxonomy" id="1070528"/>
    <lineage>
        <taxon>unclassified sequences</taxon>
        <taxon>metagenomes</taxon>
        <taxon>organismal metagenomes</taxon>
    </lineage>
</organism>
<feature type="transmembrane region" description="Helical" evidence="1">
    <location>
        <begin position="12"/>
        <end position="32"/>
    </location>
</feature>
<dbReference type="AlphaFoldDB" id="A0A6C0JKC8"/>
<name>A0A6C0JKC8_9ZZZZ</name>